<reference evidence="3" key="1">
    <citation type="submission" date="2018-10" db="EMBL/GenBank/DDBJ databases">
        <title>Effector identification in a new, highly contiguous assembly of the strawberry crown rot pathogen Phytophthora cactorum.</title>
        <authorList>
            <person name="Armitage A.D."/>
            <person name="Nellist C.F."/>
            <person name="Bates H."/>
            <person name="Vickerstaff R.J."/>
            <person name="Harrison R.J."/>
        </authorList>
    </citation>
    <scope>NUCLEOTIDE SEQUENCE</scope>
    <source>
        <strain evidence="3">4040</strain>
    </source>
</reference>
<accession>A0A8T1CX93</accession>
<dbReference type="InterPro" id="IPR013103">
    <property type="entry name" value="RVT_2"/>
</dbReference>
<sequence length="552" mass="61425">MISRARTRHIAETTDPEEAGARKKQVVASYEVGTKRQRVTQERPKSNDQQLAIYEGGQVMAATEEVPKSSVEATTGTDSDEWKKAIASELGSLTANKTWKLVTNRLSLTSSRSEGILAKAWHRQQRGVLAGGFPEFDPCQAGKFTADGFEIEQCDVDTAFFYGKLNGEIYMELPEELRELLVLAEAEGEGDVVYLLLQGLYGLKQTSRLWNETIDSHLQDMGFKATDADPCVYTTGEGNDECIVCLYVDEMLIAAKNKAIIASVKAGIAEKFKIKDLGRARFILGIKINYAMEGRTLRISQETYTESIIRKFRQESAKPCLTPLEAGIHLTKTDQPQTEPDKANMSSKPYRSLVGSLLYLACCTRPDISNAVAQLSRFLENPGHKHWDASIRVVRYLLKTKDVGITCDGRQGTKLVAYSDADWAGNRDDRSSVSGLMLMMCGAPLVWRSTFQKTVALSSTEADCMALSDCVKEVMWMQLLLKDFGSEQDGGTVIYEDNQGAMALAKNFGYQASTKHIYIRYHFIREKVTSGEVELEYVDTNNQLANYLTKGL</sequence>
<dbReference type="Proteomes" id="UP000736787">
    <property type="component" value="Unassembled WGS sequence"/>
</dbReference>
<dbReference type="Pfam" id="PF07727">
    <property type="entry name" value="RVT_2"/>
    <property type="match status" value="1"/>
</dbReference>
<dbReference type="CDD" id="cd09272">
    <property type="entry name" value="RNase_HI_RT_Ty1"/>
    <property type="match status" value="1"/>
</dbReference>
<name>A0A8T1CX93_9STRA</name>
<dbReference type="PANTHER" id="PTHR11439:SF440">
    <property type="entry name" value="INTEGRASE CATALYTIC DOMAIN-CONTAINING PROTEIN"/>
    <property type="match status" value="1"/>
</dbReference>
<dbReference type="PANTHER" id="PTHR11439">
    <property type="entry name" value="GAG-POL-RELATED RETROTRANSPOSON"/>
    <property type="match status" value="1"/>
</dbReference>
<evidence type="ECO:0000256" key="1">
    <source>
        <dbReference type="SAM" id="MobiDB-lite"/>
    </source>
</evidence>
<protein>
    <recommendedName>
        <fullName evidence="2">Reverse transcriptase Ty1/copia-type domain-containing protein</fullName>
    </recommendedName>
</protein>
<evidence type="ECO:0000313" key="4">
    <source>
        <dbReference type="Proteomes" id="UP000736787"/>
    </source>
</evidence>
<organism evidence="3 4">
    <name type="scientific">Phytophthora cactorum</name>
    <dbReference type="NCBI Taxonomy" id="29920"/>
    <lineage>
        <taxon>Eukaryota</taxon>
        <taxon>Sar</taxon>
        <taxon>Stramenopiles</taxon>
        <taxon>Oomycota</taxon>
        <taxon>Peronosporomycetes</taxon>
        <taxon>Peronosporales</taxon>
        <taxon>Peronosporaceae</taxon>
        <taxon>Phytophthora</taxon>
    </lineage>
</organism>
<dbReference type="InterPro" id="IPR043502">
    <property type="entry name" value="DNA/RNA_pol_sf"/>
</dbReference>
<evidence type="ECO:0000259" key="2">
    <source>
        <dbReference type="Pfam" id="PF07727"/>
    </source>
</evidence>
<comment type="caution">
    <text evidence="3">The sequence shown here is derived from an EMBL/GenBank/DDBJ whole genome shotgun (WGS) entry which is preliminary data.</text>
</comment>
<dbReference type="AlphaFoldDB" id="A0A8T1CX93"/>
<dbReference type="VEuPathDB" id="FungiDB:PC110_g22574"/>
<evidence type="ECO:0000313" key="3">
    <source>
        <dbReference type="EMBL" id="KAG2931274.1"/>
    </source>
</evidence>
<feature type="domain" description="Reverse transcriptase Ty1/copia-type" evidence="2">
    <location>
        <begin position="147"/>
        <end position="325"/>
    </location>
</feature>
<dbReference type="EMBL" id="RCMK01000397">
    <property type="protein sequence ID" value="KAG2931274.1"/>
    <property type="molecule type" value="Genomic_DNA"/>
</dbReference>
<dbReference type="SUPFAM" id="SSF56672">
    <property type="entry name" value="DNA/RNA polymerases"/>
    <property type="match status" value="1"/>
</dbReference>
<gene>
    <name evidence="3" type="ORF">PC117_g13521</name>
</gene>
<proteinExistence type="predicted"/>
<feature type="region of interest" description="Disordered" evidence="1">
    <location>
        <begin position="1"/>
        <end position="27"/>
    </location>
</feature>